<keyword evidence="5 13" id="KW-0349">Heme</keyword>
<evidence type="ECO:0000256" key="4">
    <source>
        <dbReference type="ARBA" id="ARBA00010617"/>
    </source>
</evidence>
<dbReference type="GO" id="GO:0004497">
    <property type="term" value="F:monooxygenase activity"/>
    <property type="evidence" value="ECO:0007669"/>
    <property type="project" value="UniProtKB-KW"/>
</dbReference>
<feature type="binding site" description="axial binding residue" evidence="13">
    <location>
        <position position="467"/>
    </location>
    <ligand>
        <name>heme</name>
        <dbReference type="ChEBI" id="CHEBI:30413"/>
    </ligand>
    <ligandPart>
        <name>Fe</name>
        <dbReference type="ChEBI" id="CHEBI:18248"/>
    </ligandPart>
</feature>
<evidence type="ECO:0000256" key="10">
    <source>
        <dbReference type="ARBA" id="ARBA00023004"/>
    </source>
</evidence>
<protein>
    <submittedName>
        <fullName evidence="14">Cytochrome P450</fullName>
    </submittedName>
</protein>
<dbReference type="SUPFAM" id="SSF48264">
    <property type="entry name" value="Cytochrome P450"/>
    <property type="match status" value="1"/>
</dbReference>
<dbReference type="GO" id="GO:0016020">
    <property type="term" value="C:membrane"/>
    <property type="evidence" value="ECO:0007669"/>
    <property type="project" value="UniProtKB-SubCell"/>
</dbReference>
<comment type="caution">
    <text evidence="14">The sequence shown here is derived from an EMBL/GenBank/DDBJ whole genome shotgun (WGS) entry which is preliminary data.</text>
</comment>
<name>A0AAD7AMB3_9AGAR</name>
<gene>
    <name evidence="14" type="ORF">DFH08DRAFT_327280</name>
</gene>
<dbReference type="InterPro" id="IPR036396">
    <property type="entry name" value="Cyt_P450_sf"/>
</dbReference>
<dbReference type="Pfam" id="PF00067">
    <property type="entry name" value="p450"/>
    <property type="match status" value="1"/>
</dbReference>
<evidence type="ECO:0000256" key="9">
    <source>
        <dbReference type="ARBA" id="ARBA00023002"/>
    </source>
</evidence>
<dbReference type="PRINTS" id="PR00463">
    <property type="entry name" value="EP450I"/>
</dbReference>
<sequence>MLFEHLEISMSSTAIFVALLAALALSLIIRGYSTLPHIAGPPSPSWIFGNMMQLLLPPQLGDYEFAWRKLYGPVYKLKACFGQDRLMVSDPIALQYILNSQDFDRGPVLALLMDWFHGERAVIGRKGKDHRHLRAALNIGFTGAAVRQYHPVFEKVAHTISEKLDHSNAVSIDMCPLLSTAALDAISQVVLGYPLEDLGADFVTSNLQVINLTTTPSATQILADAIIPLFPLWLVHKAIYLPMKTFKLFRTNKYLANREGRRAVREKMEIARQGLEPSNDVFSLLLNLNQPDDARKSLTEEDIVGQTTVLMLAGQETTANTLAFGLVELAKNPELQETLRTEIHATLSTGGSNVAYDSMPLLNAFIKEALRMFPALPFPERKAVKDTVIPLSESIALKTGQRINQVPVHKGQTVFVGIASYQQLESRWGDDAEKYRPSRWVDGTVSPGEGLGPYANLLTFLGGPHTCLGWRFAILEMQIIVCELVGKFSFSLPVDHLYRSQFAGTMQPVDADGKKSALLCVKRIM</sequence>
<dbReference type="GO" id="GO:0020037">
    <property type="term" value="F:heme binding"/>
    <property type="evidence" value="ECO:0007669"/>
    <property type="project" value="InterPro"/>
</dbReference>
<evidence type="ECO:0000256" key="2">
    <source>
        <dbReference type="ARBA" id="ARBA00004370"/>
    </source>
</evidence>
<keyword evidence="9" id="KW-0560">Oxidoreductase</keyword>
<keyword evidence="10 13" id="KW-0408">Iron</keyword>
<comment type="cofactor">
    <cofactor evidence="1 13">
        <name>heme</name>
        <dbReference type="ChEBI" id="CHEBI:30413"/>
    </cofactor>
</comment>
<evidence type="ECO:0000256" key="5">
    <source>
        <dbReference type="ARBA" id="ARBA00022617"/>
    </source>
</evidence>
<keyword evidence="15" id="KW-1185">Reference proteome</keyword>
<evidence type="ECO:0000313" key="14">
    <source>
        <dbReference type="EMBL" id="KAJ7362860.1"/>
    </source>
</evidence>
<dbReference type="PANTHER" id="PTHR24305:SF166">
    <property type="entry name" value="CYTOCHROME P450 12A4, MITOCHONDRIAL-RELATED"/>
    <property type="match status" value="1"/>
</dbReference>
<keyword evidence="7 13" id="KW-0479">Metal-binding</keyword>
<dbReference type="PANTHER" id="PTHR24305">
    <property type="entry name" value="CYTOCHROME P450"/>
    <property type="match status" value="1"/>
</dbReference>
<evidence type="ECO:0000256" key="3">
    <source>
        <dbReference type="ARBA" id="ARBA00004721"/>
    </source>
</evidence>
<dbReference type="InterPro" id="IPR050121">
    <property type="entry name" value="Cytochrome_P450_monoxygenase"/>
</dbReference>
<evidence type="ECO:0000256" key="8">
    <source>
        <dbReference type="ARBA" id="ARBA00022989"/>
    </source>
</evidence>
<dbReference type="Proteomes" id="UP001218218">
    <property type="component" value="Unassembled WGS sequence"/>
</dbReference>
<evidence type="ECO:0000256" key="1">
    <source>
        <dbReference type="ARBA" id="ARBA00001971"/>
    </source>
</evidence>
<dbReference type="Gene3D" id="1.10.630.10">
    <property type="entry name" value="Cytochrome P450"/>
    <property type="match status" value="1"/>
</dbReference>
<reference evidence="14" key="1">
    <citation type="submission" date="2023-03" db="EMBL/GenBank/DDBJ databases">
        <title>Massive genome expansion in bonnet fungi (Mycena s.s.) driven by repeated elements and novel gene families across ecological guilds.</title>
        <authorList>
            <consortium name="Lawrence Berkeley National Laboratory"/>
            <person name="Harder C.B."/>
            <person name="Miyauchi S."/>
            <person name="Viragh M."/>
            <person name="Kuo A."/>
            <person name="Thoen E."/>
            <person name="Andreopoulos B."/>
            <person name="Lu D."/>
            <person name="Skrede I."/>
            <person name="Drula E."/>
            <person name="Henrissat B."/>
            <person name="Morin E."/>
            <person name="Kohler A."/>
            <person name="Barry K."/>
            <person name="LaButti K."/>
            <person name="Morin E."/>
            <person name="Salamov A."/>
            <person name="Lipzen A."/>
            <person name="Mereny Z."/>
            <person name="Hegedus B."/>
            <person name="Baldrian P."/>
            <person name="Stursova M."/>
            <person name="Weitz H."/>
            <person name="Taylor A."/>
            <person name="Grigoriev I.V."/>
            <person name="Nagy L.G."/>
            <person name="Martin F."/>
            <person name="Kauserud H."/>
        </authorList>
    </citation>
    <scope>NUCLEOTIDE SEQUENCE</scope>
    <source>
        <strain evidence="14">CBHHK002</strain>
    </source>
</reference>
<dbReference type="PRINTS" id="PR00385">
    <property type="entry name" value="P450"/>
</dbReference>
<evidence type="ECO:0000256" key="12">
    <source>
        <dbReference type="ARBA" id="ARBA00023136"/>
    </source>
</evidence>
<keyword evidence="11" id="KW-0503">Monooxygenase</keyword>
<comment type="subcellular location">
    <subcellularLocation>
        <location evidence="2">Membrane</location>
    </subcellularLocation>
</comment>
<evidence type="ECO:0000256" key="7">
    <source>
        <dbReference type="ARBA" id="ARBA00022723"/>
    </source>
</evidence>
<comment type="pathway">
    <text evidence="3">Secondary metabolite biosynthesis; terpenoid biosynthesis.</text>
</comment>
<keyword evidence="6" id="KW-0812">Transmembrane</keyword>
<comment type="similarity">
    <text evidence="4">Belongs to the cytochrome P450 family.</text>
</comment>
<dbReference type="InterPro" id="IPR001128">
    <property type="entry name" value="Cyt_P450"/>
</dbReference>
<dbReference type="GO" id="GO:0016705">
    <property type="term" value="F:oxidoreductase activity, acting on paired donors, with incorporation or reduction of molecular oxygen"/>
    <property type="evidence" value="ECO:0007669"/>
    <property type="project" value="InterPro"/>
</dbReference>
<evidence type="ECO:0000313" key="15">
    <source>
        <dbReference type="Proteomes" id="UP001218218"/>
    </source>
</evidence>
<dbReference type="AlphaFoldDB" id="A0AAD7AMB3"/>
<proteinExistence type="inferred from homology"/>
<accession>A0AAD7AMB3</accession>
<organism evidence="14 15">
    <name type="scientific">Mycena albidolilacea</name>
    <dbReference type="NCBI Taxonomy" id="1033008"/>
    <lineage>
        <taxon>Eukaryota</taxon>
        <taxon>Fungi</taxon>
        <taxon>Dikarya</taxon>
        <taxon>Basidiomycota</taxon>
        <taxon>Agaricomycotina</taxon>
        <taxon>Agaricomycetes</taxon>
        <taxon>Agaricomycetidae</taxon>
        <taxon>Agaricales</taxon>
        <taxon>Marasmiineae</taxon>
        <taxon>Mycenaceae</taxon>
        <taxon>Mycena</taxon>
    </lineage>
</organism>
<keyword evidence="12" id="KW-0472">Membrane</keyword>
<dbReference type="EMBL" id="JARIHO010000004">
    <property type="protein sequence ID" value="KAJ7362860.1"/>
    <property type="molecule type" value="Genomic_DNA"/>
</dbReference>
<evidence type="ECO:0000256" key="13">
    <source>
        <dbReference type="PIRSR" id="PIRSR602401-1"/>
    </source>
</evidence>
<evidence type="ECO:0000256" key="6">
    <source>
        <dbReference type="ARBA" id="ARBA00022692"/>
    </source>
</evidence>
<dbReference type="InterPro" id="IPR002401">
    <property type="entry name" value="Cyt_P450_E_grp-I"/>
</dbReference>
<dbReference type="GO" id="GO:0005506">
    <property type="term" value="F:iron ion binding"/>
    <property type="evidence" value="ECO:0007669"/>
    <property type="project" value="InterPro"/>
</dbReference>
<keyword evidence="8" id="KW-1133">Transmembrane helix</keyword>
<evidence type="ECO:0000256" key="11">
    <source>
        <dbReference type="ARBA" id="ARBA00023033"/>
    </source>
</evidence>